<gene>
    <name evidence="1" type="ORF">A9C19_16790</name>
</gene>
<proteinExistence type="predicted"/>
<dbReference type="AlphaFoldDB" id="A0A1L3MVF2"/>
<evidence type="ECO:0008006" key="3">
    <source>
        <dbReference type="Google" id="ProtNLM"/>
    </source>
</evidence>
<dbReference type="Pfam" id="PF14043">
    <property type="entry name" value="WVELL"/>
    <property type="match status" value="1"/>
</dbReference>
<name>A0A1L3MVF2_9BACI</name>
<dbReference type="KEGG" id="bwh:A9C19_16790"/>
<dbReference type="InterPro" id="IPR026952">
    <property type="entry name" value="WVELL"/>
</dbReference>
<reference evidence="1 2" key="1">
    <citation type="journal article" date="2016" name="Sci. Rep.">
        <title>Complete genome sequence and transcriptomic analysis of a novel marine strain Bacillus weihaiensis reveals the mechanism of brown algae degradation.</title>
        <authorList>
            <person name="Zhu Y."/>
            <person name="Chen P."/>
            <person name="Bao Y."/>
            <person name="Men Y."/>
            <person name="Zeng Y."/>
            <person name="Yang J."/>
            <person name="Sun J."/>
            <person name="Sun Y."/>
        </authorList>
    </citation>
    <scope>NUCLEOTIDE SEQUENCE [LARGE SCALE GENOMIC DNA]</scope>
    <source>
        <strain evidence="1 2">Alg07</strain>
    </source>
</reference>
<accession>A0A1L3MVF2</accession>
<keyword evidence="2" id="KW-1185">Reference proteome</keyword>
<protein>
    <recommendedName>
        <fullName evidence="3">WVELL protein</fullName>
    </recommendedName>
</protein>
<evidence type="ECO:0000313" key="2">
    <source>
        <dbReference type="Proteomes" id="UP000181936"/>
    </source>
</evidence>
<dbReference type="EMBL" id="CP016020">
    <property type="protein sequence ID" value="APH06250.1"/>
    <property type="molecule type" value="Genomic_DNA"/>
</dbReference>
<evidence type="ECO:0000313" key="1">
    <source>
        <dbReference type="EMBL" id="APH06250.1"/>
    </source>
</evidence>
<dbReference type="STRING" id="1547283.A9C19_16790"/>
<dbReference type="RefSeq" id="WP_072581048.1">
    <property type="nucleotide sequence ID" value="NZ_CP016020.1"/>
</dbReference>
<dbReference type="OrthoDB" id="2361637at2"/>
<organism evidence="1 2">
    <name type="scientific">Bacillus weihaiensis</name>
    <dbReference type="NCBI Taxonomy" id="1547283"/>
    <lineage>
        <taxon>Bacteria</taxon>
        <taxon>Bacillati</taxon>
        <taxon>Bacillota</taxon>
        <taxon>Bacilli</taxon>
        <taxon>Bacillales</taxon>
        <taxon>Bacillaceae</taxon>
        <taxon>Bacillus</taxon>
    </lineage>
</organism>
<sequence>MEIYFERLTKELLEKNNTLSYAQARTWIELLWEDFESTQAKTGRTYRGKETTEMVVRQLITHYGDKLHEFIATNPKYSHLLNNEDYLKH</sequence>
<dbReference type="Proteomes" id="UP000181936">
    <property type="component" value="Chromosome"/>
</dbReference>